<evidence type="ECO:0000256" key="1">
    <source>
        <dbReference type="SAM" id="SignalP"/>
    </source>
</evidence>
<reference evidence="2" key="1">
    <citation type="submission" date="2023-06" db="EMBL/GenBank/DDBJ databases">
        <title>Genome-scale phylogeny and comparative genomics of the fungal order Sordariales.</title>
        <authorList>
            <consortium name="Lawrence Berkeley National Laboratory"/>
            <person name="Hensen N."/>
            <person name="Bonometti L."/>
            <person name="Westerberg I."/>
            <person name="Brannstrom I.O."/>
            <person name="Guillou S."/>
            <person name="Cros-Aarteil S."/>
            <person name="Calhoun S."/>
            <person name="Haridas S."/>
            <person name="Kuo A."/>
            <person name="Mondo S."/>
            <person name="Pangilinan J."/>
            <person name="Riley R."/>
            <person name="Labutti K."/>
            <person name="Andreopoulos B."/>
            <person name="Lipzen A."/>
            <person name="Chen C."/>
            <person name="Yanf M."/>
            <person name="Daum C."/>
            <person name="Ng V."/>
            <person name="Clum A."/>
            <person name="Steindorff A."/>
            <person name="Ohm R."/>
            <person name="Martin F."/>
            <person name="Silar P."/>
            <person name="Natvig D."/>
            <person name="Lalanne C."/>
            <person name="Gautier V."/>
            <person name="Ament-Velasquez S.L."/>
            <person name="Kruys A."/>
            <person name="Hutchinson M.I."/>
            <person name="Powell A.J."/>
            <person name="Barry K."/>
            <person name="Miller A.N."/>
            <person name="Grigoriev I.V."/>
            <person name="Debuchy R."/>
            <person name="Gladieux P."/>
            <person name="Thoren M.H."/>
            <person name="Johannesson H."/>
        </authorList>
    </citation>
    <scope>NUCLEOTIDE SEQUENCE</scope>
    <source>
        <strain evidence="2">SMH2532-1</strain>
    </source>
</reference>
<feature type="signal peptide" evidence="1">
    <location>
        <begin position="1"/>
        <end position="18"/>
    </location>
</feature>
<keyword evidence="1" id="KW-0732">Signal</keyword>
<keyword evidence="3" id="KW-1185">Reference proteome</keyword>
<proteinExistence type="predicted"/>
<protein>
    <submittedName>
        <fullName evidence="2">Uncharacterized protein</fullName>
    </submittedName>
</protein>
<evidence type="ECO:0000313" key="3">
    <source>
        <dbReference type="Proteomes" id="UP001174936"/>
    </source>
</evidence>
<feature type="chain" id="PRO_5041323036" evidence="1">
    <location>
        <begin position="19"/>
        <end position="353"/>
    </location>
</feature>
<gene>
    <name evidence="2" type="ORF">B0T16DRAFT_495584</name>
</gene>
<dbReference type="AlphaFoldDB" id="A0AA40CJI5"/>
<accession>A0AA40CJI5</accession>
<dbReference type="Proteomes" id="UP001174936">
    <property type="component" value="Unassembled WGS sequence"/>
</dbReference>
<comment type="caution">
    <text evidence="2">The sequence shown here is derived from an EMBL/GenBank/DDBJ whole genome shotgun (WGS) entry which is preliminary data.</text>
</comment>
<organism evidence="2 3">
    <name type="scientific">Cercophora newfieldiana</name>
    <dbReference type="NCBI Taxonomy" id="92897"/>
    <lineage>
        <taxon>Eukaryota</taxon>
        <taxon>Fungi</taxon>
        <taxon>Dikarya</taxon>
        <taxon>Ascomycota</taxon>
        <taxon>Pezizomycotina</taxon>
        <taxon>Sordariomycetes</taxon>
        <taxon>Sordariomycetidae</taxon>
        <taxon>Sordariales</taxon>
        <taxon>Lasiosphaeriaceae</taxon>
        <taxon>Cercophora</taxon>
    </lineage>
</organism>
<sequence length="353" mass="37898">MKLLKVLVGPVLFSLALAGSAPFLTTANAKGSQELSIEFQYDKATAQSSLAVWNKDRTTLFGHSCSTSLNTFQDNPISFEVDQDGAGNLTIGSANFLVHEDANISGGVSCNRMYSPSESVVVCAIHVSQEVPLAQVSKRGLAECFSNSVHRLGQVIGGLKSGPTWAGGALPQEAPLAEYNASAHLDTIPLRKRQGACGVWNGITYRVGDGNPHQNPMNVQLSFPMHCERGECWAGHSESSSYGVSWSAGATAFQWINAGFAVEQSIQTGSDYNCKGNPGEVVCVWKNQAQTAYTVRNADYNRCTGATDRGGNYVMWSPNSDGRGSYYYCVHGAQYCRNKGDRWLDTNGRAGGP</sequence>
<evidence type="ECO:0000313" key="2">
    <source>
        <dbReference type="EMBL" id="KAK0640732.1"/>
    </source>
</evidence>
<dbReference type="EMBL" id="JAULSV010000006">
    <property type="protein sequence ID" value="KAK0640732.1"/>
    <property type="molecule type" value="Genomic_DNA"/>
</dbReference>
<name>A0AA40CJI5_9PEZI</name>